<dbReference type="Pfam" id="PF00188">
    <property type="entry name" value="CAP"/>
    <property type="match status" value="1"/>
</dbReference>
<dbReference type="SUPFAM" id="SSF55797">
    <property type="entry name" value="PR-1-like"/>
    <property type="match status" value="1"/>
</dbReference>
<feature type="domain" description="SCP" evidence="2">
    <location>
        <begin position="78"/>
        <end position="233"/>
    </location>
</feature>
<evidence type="ECO:0000256" key="1">
    <source>
        <dbReference type="SAM" id="Phobius"/>
    </source>
</evidence>
<protein>
    <recommendedName>
        <fullName evidence="2">SCP domain-containing protein</fullName>
    </recommendedName>
</protein>
<keyword evidence="1" id="KW-0472">Membrane</keyword>
<evidence type="ECO:0000259" key="2">
    <source>
        <dbReference type="SMART" id="SM00198"/>
    </source>
</evidence>
<sequence length="265" mass="30110">MVTLILDVCQYKAVISRLLERLMDFFHSVRDLPLKYQIAAVLTCVLLIFFAIALPLLIKPNATFDEVTEDCGPEMSMKSRRVLLYWHNWYRSKTAKGEYKIANKDSKLKVLPPATRMPQLTYNCSLEKSSLKWAHIAQCKMVHSKTKGIGENLYAAGTRMPLEEASNQATWPWAEELSKFGMLDLTDWRGGQKGHASQMLWDKTQSVGCGTIRCANKNKMVVCHYYPMGNFVNKPIYKAGDMLSDCGKEGRKEVPFKKTGLCILL</sequence>
<keyword evidence="1" id="KW-0812">Transmembrane</keyword>
<dbReference type="PANTHER" id="PTHR10334">
    <property type="entry name" value="CYSTEINE-RICH SECRETORY PROTEIN-RELATED"/>
    <property type="match status" value="1"/>
</dbReference>
<dbReference type="CDD" id="cd05380">
    <property type="entry name" value="CAP_euk"/>
    <property type="match status" value="1"/>
</dbReference>
<dbReference type="AlphaFoldDB" id="A0A016WG26"/>
<accession>A0A016WG26</accession>
<dbReference type="GO" id="GO:0005576">
    <property type="term" value="C:extracellular region"/>
    <property type="evidence" value="ECO:0007669"/>
    <property type="project" value="InterPro"/>
</dbReference>
<gene>
    <name evidence="3" type="primary">Acey_s0695.g1604</name>
    <name evidence="3" type="synonym">ASP-s0695.g1604</name>
    <name evidence="3" type="ORF">Y032_0695g1604</name>
</gene>
<dbReference type="EMBL" id="JARK01000295">
    <property type="protein sequence ID" value="EYC38794.1"/>
    <property type="molecule type" value="Genomic_DNA"/>
</dbReference>
<proteinExistence type="predicted"/>
<dbReference type="InterPro" id="IPR001283">
    <property type="entry name" value="CRISP-related"/>
</dbReference>
<dbReference type="InterPro" id="IPR035940">
    <property type="entry name" value="CAP_sf"/>
</dbReference>
<dbReference type="PROSITE" id="PS01010">
    <property type="entry name" value="CRISP_2"/>
    <property type="match status" value="1"/>
</dbReference>
<comment type="caution">
    <text evidence="3">The sequence shown here is derived from an EMBL/GenBank/DDBJ whole genome shotgun (WGS) entry which is preliminary data.</text>
</comment>
<dbReference type="Proteomes" id="UP000024635">
    <property type="component" value="Unassembled WGS sequence"/>
</dbReference>
<dbReference type="InterPro" id="IPR014044">
    <property type="entry name" value="CAP_dom"/>
</dbReference>
<dbReference type="Gene3D" id="3.40.33.10">
    <property type="entry name" value="CAP"/>
    <property type="match status" value="1"/>
</dbReference>
<dbReference type="OrthoDB" id="5874910at2759"/>
<dbReference type="InterPro" id="IPR018244">
    <property type="entry name" value="Allrgn_V5/Tpx1_CS"/>
</dbReference>
<dbReference type="STRING" id="53326.A0A016WG26"/>
<feature type="transmembrane region" description="Helical" evidence="1">
    <location>
        <begin position="36"/>
        <end position="58"/>
    </location>
</feature>
<keyword evidence="1" id="KW-1133">Transmembrane helix</keyword>
<dbReference type="SMART" id="SM00198">
    <property type="entry name" value="SCP"/>
    <property type="match status" value="1"/>
</dbReference>
<keyword evidence="4" id="KW-1185">Reference proteome</keyword>
<evidence type="ECO:0000313" key="4">
    <source>
        <dbReference type="Proteomes" id="UP000024635"/>
    </source>
</evidence>
<reference evidence="4" key="1">
    <citation type="journal article" date="2015" name="Nat. Genet.">
        <title>The genome and transcriptome of the zoonotic hookworm Ancylostoma ceylanicum identify infection-specific gene families.</title>
        <authorList>
            <person name="Schwarz E.M."/>
            <person name="Hu Y."/>
            <person name="Antoshechkin I."/>
            <person name="Miller M.M."/>
            <person name="Sternberg P.W."/>
            <person name="Aroian R.V."/>
        </authorList>
    </citation>
    <scope>NUCLEOTIDE SEQUENCE</scope>
    <source>
        <strain evidence="4">HY135</strain>
    </source>
</reference>
<dbReference type="PRINTS" id="PR00837">
    <property type="entry name" value="V5TPXLIKE"/>
</dbReference>
<organism evidence="3 4">
    <name type="scientific">Ancylostoma ceylanicum</name>
    <dbReference type="NCBI Taxonomy" id="53326"/>
    <lineage>
        <taxon>Eukaryota</taxon>
        <taxon>Metazoa</taxon>
        <taxon>Ecdysozoa</taxon>
        <taxon>Nematoda</taxon>
        <taxon>Chromadorea</taxon>
        <taxon>Rhabditida</taxon>
        <taxon>Rhabditina</taxon>
        <taxon>Rhabditomorpha</taxon>
        <taxon>Strongyloidea</taxon>
        <taxon>Ancylostomatidae</taxon>
        <taxon>Ancylostomatinae</taxon>
        <taxon>Ancylostoma</taxon>
    </lineage>
</organism>
<name>A0A016WG26_9BILA</name>
<evidence type="ECO:0000313" key="3">
    <source>
        <dbReference type="EMBL" id="EYC38794.1"/>
    </source>
</evidence>